<keyword evidence="3" id="KW-0813">Transport</keyword>
<evidence type="ECO:0000256" key="2">
    <source>
        <dbReference type="ARBA" id="ARBA00007783"/>
    </source>
</evidence>
<feature type="transmembrane region" description="Helical" evidence="9">
    <location>
        <begin position="63"/>
        <end position="85"/>
    </location>
</feature>
<proteinExistence type="inferred from homology"/>
<keyword evidence="8 9" id="KW-0472">Membrane</keyword>
<organism evidence="11 12">
    <name type="scientific">Sphingomonas oligophenolica</name>
    <dbReference type="NCBI Taxonomy" id="301154"/>
    <lineage>
        <taxon>Bacteria</taxon>
        <taxon>Pseudomonadati</taxon>
        <taxon>Pseudomonadota</taxon>
        <taxon>Alphaproteobacteria</taxon>
        <taxon>Sphingomonadales</taxon>
        <taxon>Sphingomonadaceae</taxon>
        <taxon>Sphingomonas</taxon>
    </lineage>
</organism>
<dbReference type="Proteomes" id="UP001419910">
    <property type="component" value="Unassembled WGS sequence"/>
</dbReference>
<evidence type="ECO:0000256" key="9">
    <source>
        <dbReference type="SAM" id="Phobius"/>
    </source>
</evidence>
<evidence type="ECO:0000256" key="4">
    <source>
        <dbReference type="ARBA" id="ARBA00022475"/>
    </source>
</evidence>
<feature type="domain" description="ABC-2 type transporter transmembrane" evidence="10">
    <location>
        <begin position="42"/>
        <end position="242"/>
    </location>
</feature>
<dbReference type="RefSeq" id="WP_343891906.1">
    <property type="nucleotide sequence ID" value="NZ_BAAAEH010000047.1"/>
</dbReference>
<feature type="transmembrane region" description="Helical" evidence="9">
    <location>
        <begin position="252"/>
        <end position="274"/>
    </location>
</feature>
<evidence type="ECO:0000259" key="10">
    <source>
        <dbReference type="Pfam" id="PF01061"/>
    </source>
</evidence>
<comment type="caution">
    <text evidence="11">The sequence shown here is derived from an EMBL/GenBank/DDBJ whole genome shotgun (WGS) entry which is preliminary data.</text>
</comment>
<reference evidence="11 12" key="1">
    <citation type="submission" date="2024-05" db="EMBL/GenBank/DDBJ databases">
        <authorList>
            <person name="Liu Q."/>
            <person name="Xin Y.-H."/>
        </authorList>
    </citation>
    <scope>NUCLEOTIDE SEQUENCE [LARGE SCALE GENOMIC DNA]</scope>
    <source>
        <strain evidence="11 12">CGMCC 1.10181</strain>
    </source>
</reference>
<keyword evidence="7" id="KW-0762">Sugar transport</keyword>
<evidence type="ECO:0000256" key="6">
    <source>
        <dbReference type="ARBA" id="ARBA00022989"/>
    </source>
</evidence>
<feature type="transmembrane region" description="Helical" evidence="9">
    <location>
        <begin position="138"/>
        <end position="163"/>
    </location>
</feature>
<evidence type="ECO:0000256" key="3">
    <source>
        <dbReference type="ARBA" id="ARBA00022448"/>
    </source>
</evidence>
<keyword evidence="12" id="KW-1185">Reference proteome</keyword>
<comment type="similarity">
    <text evidence="2">Belongs to the ABC-2 integral membrane protein family.</text>
</comment>
<evidence type="ECO:0000256" key="8">
    <source>
        <dbReference type="ARBA" id="ARBA00023136"/>
    </source>
</evidence>
<evidence type="ECO:0000313" key="11">
    <source>
        <dbReference type="EMBL" id="MEN2789252.1"/>
    </source>
</evidence>
<accession>A0ABU9Y0G5</accession>
<dbReference type="InterPro" id="IPR013525">
    <property type="entry name" value="ABC2_TM"/>
</dbReference>
<evidence type="ECO:0000313" key="12">
    <source>
        <dbReference type="Proteomes" id="UP001419910"/>
    </source>
</evidence>
<gene>
    <name evidence="11" type="ORF">ABC974_06415</name>
</gene>
<dbReference type="PANTHER" id="PTHR30413:SF10">
    <property type="entry name" value="CAPSULE POLYSACCHARIDE EXPORT INNER-MEMBRANE PROTEIN CTRC"/>
    <property type="match status" value="1"/>
</dbReference>
<evidence type="ECO:0000256" key="1">
    <source>
        <dbReference type="ARBA" id="ARBA00004651"/>
    </source>
</evidence>
<keyword evidence="5 9" id="KW-0812">Transmembrane</keyword>
<dbReference type="Pfam" id="PF01061">
    <property type="entry name" value="ABC2_membrane"/>
    <property type="match status" value="1"/>
</dbReference>
<feature type="transmembrane region" description="Helical" evidence="9">
    <location>
        <begin position="197"/>
        <end position="217"/>
    </location>
</feature>
<comment type="subcellular location">
    <subcellularLocation>
        <location evidence="1">Cell membrane</location>
        <topology evidence="1">Multi-pass membrane protein</topology>
    </subcellularLocation>
</comment>
<sequence>MIPVPRAPAADDRVLGGAVPGNTSRYGAALADVVDGARHWPQWYTLGNLDIWLRFRRTGLGPLWTTLSFSLMAIALGVVYARVLGEGMRTYLPYVVTGLFVWNFVAATCQEACEAFVDSRHILKQLYLPRMTVIYRTLWRNIVLLGFNSVTVIAVIMLCRVPVSSSILLALAGFVLLCVNLLWLSLLLSIAATRLRAVSRVVATGMPIALFITPLIWRPNADSPRILTDWNPLYYAIEQVRGPLLGAPPAPWIWAASAGCALIGSVVALLVFGATRHRIPYWL</sequence>
<dbReference type="PANTHER" id="PTHR30413">
    <property type="entry name" value="INNER MEMBRANE TRANSPORT PERMEASE"/>
    <property type="match status" value="1"/>
</dbReference>
<evidence type="ECO:0000256" key="7">
    <source>
        <dbReference type="ARBA" id="ARBA00023047"/>
    </source>
</evidence>
<protein>
    <submittedName>
        <fullName evidence="11">ABC transporter permease</fullName>
    </submittedName>
</protein>
<evidence type="ECO:0000256" key="5">
    <source>
        <dbReference type="ARBA" id="ARBA00022692"/>
    </source>
</evidence>
<keyword evidence="4" id="KW-1003">Cell membrane</keyword>
<dbReference type="EMBL" id="JBDIME010000003">
    <property type="protein sequence ID" value="MEN2789252.1"/>
    <property type="molecule type" value="Genomic_DNA"/>
</dbReference>
<keyword evidence="7" id="KW-0625">Polysaccharide transport</keyword>
<name>A0ABU9Y0G5_9SPHN</name>
<feature type="transmembrane region" description="Helical" evidence="9">
    <location>
        <begin position="169"/>
        <end position="190"/>
    </location>
</feature>
<keyword evidence="6 9" id="KW-1133">Transmembrane helix</keyword>